<evidence type="ECO:0000313" key="7">
    <source>
        <dbReference type="EMBL" id="GAA1699302.1"/>
    </source>
</evidence>
<comment type="caution">
    <text evidence="7">The sequence shown here is derived from an EMBL/GenBank/DDBJ whole genome shotgun (WGS) entry which is preliminary data.</text>
</comment>
<dbReference type="Pfam" id="PF00933">
    <property type="entry name" value="Glyco_hydro_3"/>
    <property type="match status" value="1"/>
</dbReference>
<evidence type="ECO:0000256" key="2">
    <source>
        <dbReference type="ARBA" id="ARBA00005336"/>
    </source>
</evidence>
<protein>
    <recommendedName>
        <fullName evidence="3">beta-N-acetylhexosaminidase</fullName>
        <ecNumber evidence="3">3.2.1.52</ecNumber>
    </recommendedName>
</protein>
<dbReference type="Gene3D" id="3.20.20.300">
    <property type="entry name" value="Glycoside hydrolase, family 3, N-terminal domain"/>
    <property type="match status" value="1"/>
</dbReference>
<organism evidence="7 8">
    <name type="scientific">Fodinicola feengrottensis</name>
    <dbReference type="NCBI Taxonomy" id="435914"/>
    <lineage>
        <taxon>Bacteria</taxon>
        <taxon>Bacillati</taxon>
        <taxon>Actinomycetota</taxon>
        <taxon>Actinomycetes</taxon>
        <taxon>Mycobacteriales</taxon>
        <taxon>Fodinicola</taxon>
    </lineage>
</organism>
<keyword evidence="5" id="KW-0326">Glycosidase</keyword>
<comment type="similarity">
    <text evidence="2">Belongs to the glycosyl hydrolase 3 family.</text>
</comment>
<dbReference type="EC" id="3.2.1.52" evidence="3"/>
<keyword evidence="8" id="KW-1185">Reference proteome</keyword>
<comment type="catalytic activity">
    <reaction evidence="1">
        <text>Hydrolysis of terminal non-reducing N-acetyl-D-hexosamine residues in N-acetyl-beta-D-hexosaminides.</text>
        <dbReference type="EC" id="3.2.1.52"/>
    </reaction>
</comment>
<dbReference type="InterPro" id="IPR001764">
    <property type="entry name" value="Glyco_hydro_3_N"/>
</dbReference>
<dbReference type="InterPro" id="IPR019800">
    <property type="entry name" value="Glyco_hydro_3_AS"/>
</dbReference>
<dbReference type="PANTHER" id="PTHR30480">
    <property type="entry name" value="BETA-HEXOSAMINIDASE-RELATED"/>
    <property type="match status" value="1"/>
</dbReference>
<dbReference type="InterPro" id="IPR036881">
    <property type="entry name" value="Glyco_hydro_3_C_sf"/>
</dbReference>
<evidence type="ECO:0000256" key="3">
    <source>
        <dbReference type="ARBA" id="ARBA00012663"/>
    </source>
</evidence>
<keyword evidence="4 7" id="KW-0378">Hydrolase</keyword>
<dbReference type="GO" id="GO:0016787">
    <property type="term" value="F:hydrolase activity"/>
    <property type="evidence" value="ECO:0007669"/>
    <property type="project" value="UniProtKB-KW"/>
</dbReference>
<dbReference type="PANTHER" id="PTHR30480:SF13">
    <property type="entry name" value="BETA-HEXOSAMINIDASE"/>
    <property type="match status" value="1"/>
</dbReference>
<dbReference type="InterPro" id="IPR036962">
    <property type="entry name" value="Glyco_hydro_3_N_sf"/>
</dbReference>
<evidence type="ECO:0000313" key="8">
    <source>
        <dbReference type="Proteomes" id="UP001500618"/>
    </source>
</evidence>
<feature type="domain" description="Glycoside hydrolase family 3 N-terminal" evidence="6">
    <location>
        <begin position="2"/>
        <end position="342"/>
    </location>
</feature>
<dbReference type="InterPro" id="IPR050226">
    <property type="entry name" value="NagZ_Beta-hexosaminidase"/>
</dbReference>
<accession>A0ABN2I635</accession>
<dbReference type="SUPFAM" id="SSF51445">
    <property type="entry name" value="(Trans)glycosidases"/>
    <property type="match status" value="1"/>
</dbReference>
<dbReference type="Proteomes" id="UP001500618">
    <property type="component" value="Unassembled WGS sequence"/>
</dbReference>
<evidence type="ECO:0000256" key="5">
    <source>
        <dbReference type="ARBA" id="ARBA00023295"/>
    </source>
</evidence>
<name>A0ABN2I635_9ACTN</name>
<dbReference type="PROSITE" id="PS00775">
    <property type="entry name" value="GLYCOSYL_HYDROL_F3"/>
    <property type="match status" value="1"/>
</dbReference>
<evidence type="ECO:0000256" key="4">
    <source>
        <dbReference type="ARBA" id="ARBA00022801"/>
    </source>
</evidence>
<dbReference type="InterPro" id="IPR017853">
    <property type="entry name" value="GH"/>
</dbReference>
<gene>
    <name evidence="7" type="ORF">GCM10009765_55900</name>
</gene>
<reference evidence="7 8" key="1">
    <citation type="journal article" date="2019" name="Int. J. Syst. Evol. Microbiol.">
        <title>The Global Catalogue of Microorganisms (GCM) 10K type strain sequencing project: providing services to taxonomists for standard genome sequencing and annotation.</title>
        <authorList>
            <consortium name="The Broad Institute Genomics Platform"/>
            <consortium name="The Broad Institute Genome Sequencing Center for Infectious Disease"/>
            <person name="Wu L."/>
            <person name="Ma J."/>
        </authorList>
    </citation>
    <scope>NUCLEOTIDE SEQUENCE [LARGE SCALE GENOMIC DNA]</scope>
    <source>
        <strain evidence="7 8">JCM 14718</strain>
    </source>
</reference>
<evidence type="ECO:0000256" key="1">
    <source>
        <dbReference type="ARBA" id="ARBA00001231"/>
    </source>
</evidence>
<dbReference type="Gene3D" id="3.40.50.1700">
    <property type="entry name" value="Glycoside hydrolase family 3 C-terminal domain"/>
    <property type="match status" value="1"/>
</dbReference>
<dbReference type="PRINTS" id="PR00133">
    <property type="entry name" value="GLHYDRLASE3"/>
</dbReference>
<evidence type="ECO:0000259" key="6">
    <source>
        <dbReference type="Pfam" id="PF00933"/>
    </source>
</evidence>
<proteinExistence type="inferred from homology"/>
<sequence length="517" mass="52788">MTVSDKVGQLFVIPVGRHSPNALRLPPDQRAGAVQLDSVAQTCELVDRYRVGGVCYFPGQAGGDDPATVAELTAAVQRATHSSGVPLLVATDQEGGTVARLRTPAFAVPGAMALAATGDPGAAREAARIIGAELRALGINQNYAPVADVNVNPANPVIGVRSFGSDPAQVAEYVTAQVQGMQDSGVAATVKHFPGHGDTATDSHLGLPVIEHDQQTWRKIDAPPFRAAIAAGVDAVMSAHLAMPALDPSGEPATMSEPILTGLLRTELGFDGVVVTDALDMAGARERHGAEEAAVRALLAGADQLLMPADVEAAIAAVVRAVDSGRVPMERLDQAVGRVLRLKRRLGLFDGLHLEVDNPSHPGGALALALAGITVLGSPLRPVTSGSVALVGCLATGADALAAALSAAGAQVIAVDTGSDPDQAAVVRAAEVAGAADRTVLVTRSAWRWPGQQALLDAVDTGFTAVAIREPYDAGLGAGDTWVLSYGDDALALEAVGQVLTGRSRAGGRLPVDVPGR</sequence>
<dbReference type="EMBL" id="BAAANY010000022">
    <property type="protein sequence ID" value="GAA1699302.1"/>
    <property type="molecule type" value="Genomic_DNA"/>
</dbReference>